<comment type="similarity">
    <text evidence="1">Belongs to the mTERF family.</text>
</comment>
<comment type="caution">
    <text evidence="4">The sequence shown here is derived from an EMBL/GenBank/DDBJ whole genome shotgun (WGS) entry which is preliminary data.</text>
</comment>
<dbReference type="PANTHER" id="PTHR13068">
    <property type="entry name" value="CGI-12 PROTEIN-RELATED"/>
    <property type="match status" value="1"/>
</dbReference>
<evidence type="ECO:0000256" key="3">
    <source>
        <dbReference type="ARBA" id="ARBA00022946"/>
    </source>
</evidence>
<keyword evidence="2" id="KW-0805">Transcription regulation</keyword>
<keyword evidence="2" id="KW-0806">Transcription termination</keyword>
<dbReference type="GO" id="GO:0006353">
    <property type="term" value="P:DNA-templated transcription termination"/>
    <property type="evidence" value="ECO:0007669"/>
    <property type="project" value="UniProtKB-KW"/>
</dbReference>
<keyword evidence="5" id="KW-1185">Reference proteome</keyword>
<keyword evidence="2" id="KW-0804">Transcription</keyword>
<dbReference type="InterPro" id="IPR038538">
    <property type="entry name" value="MTERF_sf"/>
</dbReference>
<dbReference type="AlphaFoldDB" id="A0AAN8ZLQ8"/>
<accession>A0AAN8ZLQ8</accession>
<dbReference type="Proteomes" id="UP001370490">
    <property type="component" value="Unassembled WGS sequence"/>
</dbReference>
<dbReference type="InterPro" id="IPR003690">
    <property type="entry name" value="MTERF"/>
</dbReference>
<name>A0AAN8ZLQ8_9MAGN</name>
<reference evidence="4 5" key="1">
    <citation type="submission" date="2023-12" db="EMBL/GenBank/DDBJ databases">
        <title>A high-quality genome assembly for Dillenia turbinata (Dilleniales).</title>
        <authorList>
            <person name="Chanderbali A."/>
        </authorList>
    </citation>
    <scope>NUCLEOTIDE SEQUENCE [LARGE SCALE GENOMIC DNA]</scope>
    <source>
        <strain evidence="4">LSX21</strain>
        <tissue evidence="4">Leaf</tissue>
    </source>
</reference>
<dbReference type="Gene3D" id="1.25.70.10">
    <property type="entry name" value="Transcription termination factor 3, mitochondrial"/>
    <property type="match status" value="1"/>
</dbReference>
<proteinExistence type="inferred from homology"/>
<evidence type="ECO:0000313" key="5">
    <source>
        <dbReference type="Proteomes" id="UP001370490"/>
    </source>
</evidence>
<dbReference type="PANTHER" id="PTHR13068:SF139">
    <property type="entry name" value="TRANSCRIPTION TERMINATION FACTOR MTEF1, CHLOROPLASTIC"/>
    <property type="match status" value="1"/>
</dbReference>
<dbReference type="SMART" id="SM00733">
    <property type="entry name" value="Mterf"/>
    <property type="match status" value="5"/>
</dbReference>
<sequence length="283" mass="32902">MLHSLHVPTTFSLSSPQNLNPLSLASPSSPSPYPPLILQFRTAPRENLRYLKTLGIIHPKTRLYKFPSPITLEQIVSTVDFLKSKGFSDSDFPRLAFLVPKLFSPHFDPNNVVPVFEFLTFELSASLDESKRLILRCPEILFSNVEYCLRPTLNYLREIGIQKLNRPSNLNAYLLNTRVDKLDERMRFLRCIGLPCEDSARICARFPAIFRYSLESNLIPKYEYLVGEMKRDVVELNGFPQYFGYSLEKRIVPRHLHLKQRNVKVPLQRLLLLGDEKFYAKWK</sequence>
<keyword evidence="3" id="KW-0809">Transit peptide</keyword>
<dbReference type="Pfam" id="PF02536">
    <property type="entry name" value="mTERF"/>
    <property type="match status" value="1"/>
</dbReference>
<evidence type="ECO:0000256" key="2">
    <source>
        <dbReference type="ARBA" id="ARBA00022472"/>
    </source>
</evidence>
<gene>
    <name evidence="4" type="ORF">RJ641_013773</name>
</gene>
<dbReference type="GO" id="GO:0003676">
    <property type="term" value="F:nucleic acid binding"/>
    <property type="evidence" value="ECO:0007669"/>
    <property type="project" value="InterPro"/>
</dbReference>
<dbReference type="EMBL" id="JBAMMX010000002">
    <property type="protein sequence ID" value="KAK6946229.1"/>
    <property type="molecule type" value="Genomic_DNA"/>
</dbReference>
<protein>
    <submittedName>
        <fullName evidence="4">Transcription termination factor, mitochondrial/chloroplastic</fullName>
    </submittedName>
</protein>
<evidence type="ECO:0000256" key="1">
    <source>
        <dbReference type="ARBA" id="ARBA00007692"/>
    </source>
</evidence>
<evidence type="ECO:0000313" key="4">
    <source>
        <dbReference type="EMBL" id="KAK6946229.1"/>
    </source>
</evidence>
<organism evidence="4 5">
    <name type="scientific">Dillenia turbinata</name>
    <dbReference type="NCBI Taxonomy" id="194707"/>
    <lineage>
        <taxon>Eukaryota</taxon>
        <taxon>Viridiplantae</taxon>
        <taxon>Streptophyta</taxon>
        <taxon>Embryophyta</taxon>
        <taxon>Tracheophyta</taxon>
        <taxon>Spermatophyta</taxon>
        <taxon>Magnoliopsida</taxon>
        <taxon>eudicotyledons</taxon>
        <taxon>Gunneridae</taxon>
        <taxon>Pentapetalae</taxon>
        <taxon>Dilleniales</taxon>
        <taxon>Dilleniaceae</taxon>
        <taxon>Dillenia</taxon>
    </lineage>
</organism>